<dbReference type="RefSeq" id="WP_347721382.1">
    <property type="nucleotide sequence ID" value="NZ_CP104395.1"/>
</dbReference>
<sequence length="70" mass="7761">MEKSFKSFLEELFLSLFAMTATAMVFAGLFFLGDRFSIGFLQSNAGIIVSTLILGEVFFFTVLGYMVLKG</sequence>
<dbReference type="Proteomes" id="UP001218034">
    <property type="component" value="Chromosome"/>
</dbReference>
<proteinExistence type="predicted"/>
<organism evidence="2 3">
    <name type="scientific">Candidatus Nanohalococcus occultus</name>
    <dbReference type="NCBI Taxonomy" id="2978047"/>
    <lineage>
        <taxon>Archaea</taxon>
        <taxon>Candidatus Nanohalarchaeota</taxon>
        <taxon>Candidatus Nanohalarchaeota incertae sedis</taxon>
        <taxon>Candidatus Nanohalococcus</taxon>
    </lineage>
</organism>
<protein>
    <submittedName>
        <fullName evidence="2">Uncharacterized protein</fullName>
    </submittedName>
</protein>
<evidence type="ECO:0000313" key="2">
    <source>
        <dbReference type="EMBL" id="WEL19542.1"/>
    </source>
</evidence>
<feature type="transmembrane region" description="Helical" evidence="1">
    <location>
        <begin position="12"/>
        <end position="33"/>
    </location>
</feature>
<keyword evidence="1" id="KW-0812">Transmembrane</keyword>
<accession>A0ABY8CEC3</accession>
<gene>
    <name evidence="2" type="ORF">SVXNc_0524</name>
</gene>
<keyword evidence="3" id="KW-1185">Reference proteome</keyword>
<evidence type="ECO:0000256" key="1">
    <source>
        <dbReference type="SAM" id="Phobius"/>
    </source>
</evidence>
<dbReference type="GeneID" id="90589961"/>
<keyword evidence="1" id="KW-1133">Transmembrane helix</keyword>
<name>A0ABY8CEC3_9ARCH</name>
<reference evidence="2 3" key="1">
    <citation type="submission" date="2022-09" db="EMBL/GenBank/DDBJ databases">
        <title>Xylan utilization by haloarchaea-nanohaloarchaea associations.</title>
        <authorList>
            <person name="Yakimov M."/>
        </authorList>
    </citation>
    <scope>NUCLEOTIDE SEQUENCE [LARGE SCALE GENOMIC DNA]</scope>
    <source>
        <strain evidence="2 3">SVXNc</strain>
    </source>
</reference>
<dbReference type="EMBL" id="CP104395">
    <property type="protein sequence ID" value="WEL19542.1"/>
    <property type="molecule type" value="Genomic_DNA"/>
</dbReference>
<keyword evidence="1" id="KW-0472">Membrane</keyword>
<evidence type="ECO:0000313" key="3">
    <source>
        <dbReference type="Proteomes" id="UP001218034"/>
    </source>
</evidence>
<feature type="transmembrane region" description="Helical" evidence="1">
    <location>
        <begin position="45"/>
        <end position="68"/>
    </location>
</feature>